<proteinExistence type="predicted"/>
<evidence type="ECO:0000313" key="3">
    <source>
        <dbReference type="Proteomes" id="UP000626109"/>
    </source>
</evidence>
<sequence length="329" mass="37229">MPEGTELRRIQRWESQHLFLPYNAYRETVREELGWDLQDLESWLFHGTAVVDEVLKSGFSSGNVNLRFNKYRAGVYFARDPRLAQFFAQSTRKTDDAELSLLLCRVAVGRCSKKAAIVKSKDLLLPENRRPPESCHSVTSQDAPGREIVVFPGSPATPVYPAYVLTYTTPLIADPYKDRINLQTVALPQAGRARSHVFEQYKISCRPHWNWKRRPTNPQSSNPQEFSRSPPQTFHSKSRARRRSPAASSKPSGVKLKVDPKAVLKSMQRPGSIDEWKYFRARFGRGILSCLRGGSGSGLTSRIVHMTYGCMIDIQPLRATKFAETTGDV</sequence>
<gene>
    <name evidence="2" type="ORF">PGLA2088_LOCUS24145</name>
</gene>
<dbReference type="Gene3D" id="3.90.228.10">
    <property type="match status" value="1"/>
</dbReference>
<dbReference type="SUPFAM" id="SSF56399">
    <property type="entry name" value="ADP-ribosylation"/>
    <property type="match status" value="1"/>
</dbReference>
<protein>
    <recommendedName>
        <fullName evidence="4">Poly [ADP-ribose] polymerase</fullName>
    </recommendedName>
</protein>
<dbReference type="Proteomes" id="UP000626109">
    <property type="component" value="Unassembled WGS sequence"/>
</dbReference>
<dbReference type="PANTHER" id="PTHR45740:SF2">
    <property type="entry name" value="POLY [ADP-RIBOSE] POLYMERASE"/>
    <property type="match status" value="1"/>
</dbReference>
<dbReference type="GO" id="GO:1990404">
    <property type="term" value="F:NAD+-protein mono-ADP-ribosyltransferase activity"/>
    <property type="evidence" value="ECO:0007669"/>
    <property type="project" value="TreeGrafter"/>
</dbReference>
<dbReference type="InterPro" id="IPR051712">
    <property type="entry name" value="ARTD-AVP"/>
</dbReference>
<feature type="region of interest" description="Disordered" evidence="1">
    <location>
        <begin position="209"/>
        <end position="257"/>
    </location>
</feature>
<evidence type="ECO:0008006" key="4">
    <source>
        <dbReference type="Google" id="ProtNLM"/>
    </source>
</evidence>
<name>A0A813JVY7_POLGL</name>
<organism evidence="2 3">
    <name type="scientific">Polarella glacialis</name>
    <name type="common">Dinoflagellate</name>
    <dbReference type="NCBI Taxonomy" id="89957"/>
    <lineage>
        <taxon>Eukaryota</taxon>
        <taxon>Sar</taxon>
        <taxon>Alveolata</taxon>
        <taxon>Dinophyceae</taxon>
        <taxon>Suessiales</taxon>
        <taxon>Suessiaceae</taxon>
        <taxon>Polarella</taxon>
    </lineage>
</organism>
<reference evidence="2" key="1">
    <citation type="submission" date="2021-02" db="EMBL/GenBank/DDBJ databases">
        <authorList>
            <person name="Dougan E. K."/>
            <person name="Rhodes N."/>
            <person name="Thang M."/>
            <person name="Chan C."/>
        </authorList>
    </citation>
    <scope>NUCLEOTIDE SEQUENCE</scope>
</reference>
<accession>A0A813JVY7</accession>
<dbReference type="GO" id="GO:0003950">
    <property type="term" value="F:NAD+ poly-ADP-ribosyltransferase activity"/>
    <property type="evidence" value="ECO:0007669"/>
    <property type="project" value="TreeGrafter"/>
</dbReference>
<evidence type="ECO:0000256" key="1">
    <source>
        <dbReference type="SAM" id="MobiDB-lite"/>
    </source>
</evidence>
<dbReference type="PANTHER" id="PTHR45740">
    <property type="entry name" value="POLY [ADP-RIBOSE] POLYMERASE"/>
    <property type="match status" value="1"/>
</dbReference>
<dbReference type="GO" id="GO:0005634">
    <property type="term" value="C:nucleus"/>
    <property type="evidence" value="ECO:0007669"/>
    <property type="project" value="TreeGrafter"/>
</dbReference>
<dbReference type="EMBL" id="CAJNNW010026370">
    <property type="protein sequence ID" value="CAE8684827.1"/>
    <property type="molecule type" value="Genomic_DNA"/>
</dbReference>
<dbReference type="AlphaFoldDB" id="A0A813JVY7"/>
<feature type="compositionally biased region" description="Polar residues" evidence="1">
    <location>
        <begin position="216"/>
        <end position="235"/>
    </location>
</feature>
<comment type="caution">
    <text evidence="2">The sequence shown here is derived from an EMBL/GenBank/DDBJ whole genome shotgun (WGS) entry which is preliminary data.</text>
</comment>
<evidence type="ECO:0000313" key="2">
    <source>
        <dbReference type="EMBL" id="CAE8684827.1"/>
    </source>
</evidence>